<evidence type="ECO:0000313" key="2">
    <source>
        <dbReference type="Proteomes" id="UP000033121"/>
    </source>
</evidence>
<dbReference type="InterPro" id="IPR025975">
    <property type="entry name" value="Polysacc_lyase"/>
</dbReference>
<protein>
    <submittedName>
        <fullName evidence="1">Uncharacterized protein</fullName>
    </submittedName>
</protein>
<proteinExistence type="predicted"/>
<dbReference type="EMBL" id="BBWV01000001">
    <property type="protein sequence ID" value="GAO42363.1"/>
    <property type="molecule type" value="Genomic_DNA"/>
</dbReference>
<dbReference type="STRING" id="1220578.FPE01S_01_13770"/>
<sequence length="272" mass="31379">MRILIFFIFISTYGSGFAQSANGKKGPVFKEGFENAADFLKGWYFVEYGLKDNISQVTKPVRAGQHAAKIQLKQDDPESNVGNKRSELVYNVSNNESGIDSTLRWYAFSNYFPKTYTTDDAEEIVAQWHDKSPECSASPTLAIEIKANRFRARIRYSTGNYCSNRESIVERSFDLGPVTKSKWNDWLVYYLPRTDSTGIVRIWKNRKLLLEYSGPAQYIGSWFPYFKVGLYKWSWMPDWKGTPSTTTSRSYYLDEVRIGRDSTGMRIRPKAK</sequence>
<accession>A0A0E9MXZ0</accession>
<dbReference type="AlphaFoldDB" id="A0A0E9MXZ0"/>
<dbReference type="OrthoDB" id="652886at2"/>
<keyword evidence="2" id="KW-1185">Reference proteome</keyword>
<gene>
    <name evidence="1" type="ORF">FPE01S_01_13770</name>
</gene>
<organism evidence="1 2">
    <name type="scientific">Flavihumibacter petaseus NBRC 106054</name>
    <dbReference type="NCBI Taxonomy" id="1220578"/>
    <lineage>
        <taxon>Bacteria</taxon>
        <taxon>Pseudomonadati</taxon>
        <taxon>Bacteroidota</taxon>
        <taxon>Chitinophagia</taxon>
        <taxon>Chitinophagales</taxon>
        <taxon>Chitinophagaceae</taxon>
        <taxon>Flavihumibacter</taxon>
    </lineage>
</organism>
<dbReference type="Gene3D" id="2.60.120.200">
    <property type="match status" value="1"/>
</dbReference>
<comment type="caution">
    <text evidence="1">The sequence shown here is derived from an EMBL/GenBank/DDBJ whole genome shotgun (WGS) entry which is preliminary data.</text>
</comment>
<dbReference type="Proteomes" id="UP000033121">
    <property type="component" value="Unassembled WGS sequence"/>
</dbReference>
<evidence type="ECO:0000313" key="1">
    <source>
        <dbReference type="EMBL" id="GAO42363.1"/>
    </source>
</evidence>
<reference evidence="1 2" key="1">
    <citation type="submission" date="2015-04" db="EMBL/GenBank/DDBJ databases">
        <title>Whole genome shotgun sequence of Flavihumibacter petaseus NBRC 106054.</title>
        <authorList>
            <person name="Miyazawa S."/>
            <person name="Hosoyama A."/>
            <person name="Hashimoto M."/>
            <person name="Noguchi M."/>
            <person name="Tsuchikane K."/>
            <person name="Ohji S."/>
            <person name="Yamazoe A."/>
            <person name="Ichikawa N."/>
            <person name="Kimura A."/>
            <person name="Fujita N."/>
        </authorList>
    </citation>
    <scope>NUCLEOTIDE SEQUENCE [LARGE SCALE GENOMIC DNA]</scope>
    <source>
        <strain evidence="1 2">NBRC 106054</strain>
    </source>
</reference>
<dbReference type="Pfam" id="PF14099">
    <property type="entry name" value="Polysacc_lyase"/>
    <property type="match status" value="1"/>
</dbReference>
<dbReference type="RefSeq" id="WP_046368069.1">
    <property type="nucleotide sequence ID" value="NZ_BBWV01000001.1"/>
</dbReference>
<name>A0A0E9MXZ0_9BACT</name>